<dbReference type="Pfam" id="PF13692">
    <property type="entry name" value="Glyco_trans_1_4"/>
    <property type="match status" value="1"/>
</dbReference>
<gene>
    <name evidence="1" type="ORF">ACFQHK_18495</name>
</gene>
<dbReference type="Gene3D" id="3.40.50.2000">
    <property type="entry name" value="Glycogen Phosphorylase B"/>
    <property type="match status" value="2"/>
</dbReference>
<dbReference type="CDD" id="cd03801">
    <property type="entry name" value="GT4_PimA-like"/>
    <property type="match status" value="1"/>
</dbReference>
<evidence type="ECO:0000313" key="1">
    <source>
        <dbReference type="EMBL" id="MFC6838473.1"/>
    </source>
</evidence>
<dbReference type="EC" id="2.4.-.-" evidence="1"/>
<proteinExistence type="predicted"/>
<dbReference type="GO" id="GO:0016757">
    <property type="term" value="F:glycosyltransferase activity"/>
    <property type="evidence" value="ECO:0007669"/>
    <property type="project" value="UniProtKB-KW"/>
</dbReference>
<keyword evidence="2" id="KW-1185">Reference proteome</keyword>
<keyword evidence="1" id="KW-0808">Transferase</keyword>
<keyword evidence="1" id="KW-0328">Glycosyltransferase</keyword>
<accession>A0ABD5UHW9</accession>
<dbReference type="PANTHER" id="PTHR12526">
    <property type="entry name" value="GLYCOSYLTRANSFERASE"/>
    <property type="match status" value="1"/>
</dbReference>
<dbReference type="PANTHER" id="PTHR12526:SF627">
    <property type="entry name" value="D-RHAMNOSYLTRANSFERASE WBPZ"/>
    <property type="match status" value="1"/>
</dbReference>
<evidence type="ECO:0000313" key="2">
    <source>
        <dbReference type="Proteomes" id="UP001596406"/>
    </source>
</evidence>
<protein>
    <submittedName>
        <fullName evidence="1">Glycosyltransferase family 4 protein</fullName>
        <ecNumber evidence="1">2.4.-.-</ecNumber>
    </submittedName>
</protein>
<dbReference type="SUPFAM" id="SSF53756">
    <property type="entry name" value="UDP-Glycosyltransferase/glycogen phosphorylase"/>
    <property type="match status" value="1"/>
</dbReference>
<sequence length="352" mass="37807">MRRPGRRSARDDPRVAMLCTDPHPAHRGFAEAVGADLVDFRRLDAGPLSGTLLEDALNGLSYPRYDVYLVEGSQPLYAALLARARTGARVVYLCADHGLYELGRGDFAGQSAAKSLVGRFGRPAAERVGRWGIDGCVAVSSFAADFVRPFVGPDAPVRVAHPYVQPERFDALGRVDPALASTRAVVVGRNARYKGVDLLVEAWPRVRERHPGATLSVVGRGHPEAYGHVPGVEVRGFVEDLPAALGEAALAVQPSRMDTFPVSTLEALRAGVPPLVTATTGTRSEAYALDPALVVPPTVEGLARGVCDYFDRSVAARETLSALARDRGRTFDATTRRAAFRRAFHAVCDARS</sequence>
<dbReference type="Proteomes" id="UP001596406">
    <property type="component" value="Unassembled WGS sequence"/>
</dbReference>
<comment type="caution">
    <text evidence="1">The sequence shown here is derived from an EMBL/GenBank/DDBJ whole genome shotgun (WGS) entry which is preliminary data.</text>
</comment>
<dbReference type="AlphaFoldDB" id="A0ABD5UHW9"/>
<name>A0ABD5UHW9_9EURY</name>
<reference evidence="1 2" key="1">
    <citation type="journal article" date="2019" name="Int. J. Syst. Evol. Microbiol.">
        <title>The Global Catalogue of Microorganisms (GCM) 10K type strain sequencing project: providing services to taxonomists for standard genome sequencing and annotation.</title>
        <authorList>
            <consortium name="The Broad Institute Genomics Platform"/>
            <consortium name="The Broad Institute Genome Sequencing Center for Infectious Disease"/>
            <person name="Wu L."/>
            <person name="Ma J."/>
        </authorList>
    </citation>
    <scope>NUCLEOTIDE SEQUENCE [LARGE SCALE GENOMIC DNA]</scope>
    <source>
        <strain evidence="1 2">PSRA2</strain>
    </source>
</reference>
<dbReference type="RefSeq" id="WP_304450162.1">
    <property type="nucleotide sequence ID" value="NZ_JARRAH010000006.1"/>
</dbReference>
<organism evidence="1 2">
    <name type="scientific">Halomarina ordinaria</name>
    <dbReference type="NCBI Taxonomy" id="3033939"/>
    <lineage>
        <taxon>Archaea</taxon>
        <taxon>Methanobacteriati</taxon>
        <taxon>Methanobacteriota</taxon>
        <taxon>Stenosarchaea group</taxon>
        <taxon>Halobacteria</taxon>
        <taxon>Halobacteriales</taxon>
        <taxon>Natronomonadaceae</taxon>
        <taxon>Halomarina</taxon>
    </lineage>
</organism>
<dbReference type="EMBL" id="JBHSXM010000006">
    <property type="protein sequence ID" value="MFC6838473.1"/>
    <property type="molecule type" value="Genomic_DNA"/>
</dbReference>